<dbReference type="AlphaFoldDB" id="A0A915NM12"/>
<evidence type="ECO:0000256" key="4">
    <source>
        <dbReference type="ARBA" id="ARBA00022801"/>
    </source>
</evidence>
<keyword evidence="1" id="KW-0396">Initiation factor</keyword>
<dbReference type="InterPro" id="IPR009000">
    <property type="entry name" value="Transl_B-barrel_sf"/>
</dbReference>
<evidence type="ECO:0000256" key="2">
    <source>
        <dbReference type="ARBA" id="ARBA00022723"/>
    </source>
</evidence>
<dbReference type="SUPFAM" id="SSF50465">
    <property type="entry name" value="EF-Tu/eEF-1alpha/eIF2-gamma C-terminal domain"/>
    <property type="match status" value="1"/>
</dbReference>
<feature type="domain" description="PPM-type phosphatase" evidence="9">
    <location>
        <begin position="330"/>
        <end position="655"/>
    </location>
</feature>
<dbReference type="GO" id="GO:0003743">
    <property type="term" value="F:translation initiation factor activity"/>
    <property type="evidence" value="ECO:0007669"/>
    <property type="project" value="UniProtKB-KW"/>
</dbReference>
<evidence type="ECO:0000313" key="10">
    <source>
        <dbReference type="Proteomes" id="UP000887560"/>
    </source>
</evidence>
<comment type="similarity">
    <text evidence="8">Belongs to the PP2C family.</text>
</comment>
<dbReference type="InterPro" id="IPR027417">
    <property type="entry name" value="P-loop_NTPase"/>
</dbReference>
<evidence type="ECO:0000313" key="11">
    <source>
        <dbReference type="WBParaSite" id="scf7180000418276.g2248"/>
    </source>
</evidence>
<dbReference type="SUPFAM" id="SSF50447">
    <property type="entry name" value="Translation proteins"/>
    <property type="match status" value="1"/>
</dbReference>
<proteinExistence type="inferred from homology"/>
<keyword evidence="2" id="KW-0479">Metal-binding</keyword>
<keyword evidence="5 8" id="KW-0904">Protein phosphatase</keyword>
<evidence type="ECO:0000256" key="7">
    <source>
        <dbReference type="ARBA" id="ARBA00023134"/>
    </source>
</evidence>
<name>A0A915NM12_9BILA</name>
<dbReference type="Pfam" id="PF09173">
    <property type="entry name" value="eIF2_C"/>
    <property type="match status" value="1"/>
</dbReference>
<dbReference type="InterPro" id="IPR009001">
    <property type="entry name" value="Transl_elong_EF1A/Init_IF2_C"/>
</dbReference>
<dbReference type="CDD" id="cd15490">
    <property type="entry name" value="eIF2_gamma_III"/>
    <property type="match status" value="1"/>
</dbReference>
<keyword evidence="7" id="KW-0342">GTP-binding</keyword>
<dbReference type="InterPro" id="IPR036457">
    <property type="entry name" value="PPM-type-like_dom_sf"/>
</dbReference>
<dbReference type="SUPFAM" id="SSF81606">
    <property type="entry name" value="PP2C-like"/>
    <property type="match status" value="1"/>
</dbReference>
<dbReference type="InterPro" id="IPR015256">
    <property type="entry name" value="eIF2g_C"/>
</dbReference>
<dbReference type="InterPro" id="IPR001932">
    <property type="entry name" value="PPM-type_phosphatase-like_dom"/>
</dbReference>
<dbReference type="Gene3D" id="2.40.30.10">
    <property type="entry name" value="Translation factors"/>
    <property type="match status" value="2"/>
</dbReference>
<dbReference type="PROSITE" id="PS01032">
    <property type="entry name" value="PPM_1"/>
    <property type="match status" value="1"/>
</dbReference>
<evidence type="ECO:0000256" key="1">
    <source>
        <dbReference type="ARBA" id="ARBA00022540"/>
    </source>
</evidence>
<dbReference type="Gene3D" id="3.40.50.300">
    <property type="entry name" value="P-loop containing nucleotide triphosphate hydrolases"/>
    <property type="match status" value="1"/>
</dbReference>
<evidence type="ECO:0000256" key="3">
    <source>
        <dbReference type="ARBA" id="ARBA00022741"/>
    </source>
</evidence>
<accession>A0A915NM12</accession>
<dbReference type="SMART" id="SM00332">
    <property type="entry name" value="PP2Cc"/>
    <property type="match status" value="1"/>
</dbReference>
<evidence type="ECO:0000259" key="9">
    <source>
        <dbReference type="PROSITE" id="PS51746"/>
    </source>
</evidence>
<dbReference type="CDD" id="cd00143">
    <property type="entry name" value="PP2Cc"/>
    <property type="match status" value="1"/>
</dbReference>
<dbReference type="Proteomes" id="UP000887560">
    <property type="component" value="Unplaced"/>
</dbReference>
<dbReference type="GO" id="GO:0001731">
    <property type="term" value="P:formation of translation preinitiation complex"/>
    <property type="evidence" value="ECO:0007669"/>
    <property type="project" value="TreeGrafter"/>
</dbReference>
<sequence>MQLKNLIILQNKIDLINENQANDQHEQIKSFVNGTCAEQAPIIPISAQLKYNIDVLCEYLCKKVPIPLRDFTSEARLIVVRSFDVNKPGAEVEQLKGGVAGGSILKGILRIGQEIEVRPGIVSKLSDGKVQCRPIYSKIVSLFAEQNLLQYAVPGGLIGVGTQIDPTLCRGDRLVGHVLGAVGTLPDIYTDIEVAYYLLRRLLGVRTEVGKKAAKVAKLSKGEVLMVNIGSLSTGGRVTAVKGEAAKISLTDPICTEINQNIALSRRIDKHWLFLQNFMQKSVATSNFLHPRVVHHRRNLATAKAAVDQILRANERTIIFSGDEQQPIARVDVGQVSANKPIEDFYSASKCLNSNAFLLGVFDGHGGATCARHVCTRLYDYICCSVLDKHRVIHMPIGEQLQWLFGSATPSLPADIDQVHQRNIREYFKRIKKKSNCPLTTVRDTLQTSFSVLDEDLAKSAMPDQNGLVCRMSVNAAVSGSCALVSHIRKNNLHVASCGDSAAVLGVHLANDVIARQLTRPHTVENLDEIARIRSAHPPSENRTILKANRLLGELYPLRAFGDVRFKWPKELQKVVLDPLGMPAPQHLLTPPYLTCLPEVFYHQLTSNDRFLVLATDGLWEFLDSDAVVRLVEDHMTGHSTLNVFRPEHKQPLGD</sequence>
<dbReference type="GO" id="GO:0000049">
    <property type="term" value="F:tRNA binding"/>
    <property type="evidence" value="ECO:0007669"/>
    <property type="project" value="InterPro"/>
</dbReference>
<dbReference type="InterPro" id="IPR044127">
    <property type="entry name" value="eIF2g_dom_2"/>
</dbReference>
<keyword evidence="3" id="KW-0547">Nucleotide-binding</keyword>
<dbReference type="GO" id="GO:0005829">
    <property type="term" value="C:cytosol"/>
    <property type="evidence" value="ECO:0007669"/>
    <property type="project" value="TreeGrafter"/>
</dbReference>
<dbReference type="PROSITE" id="PS51746">
    <property type="entry name" value="PPM_2"/>
    <property type="match status" value="1"/>
</dbReference>
<evidence type="ECO:0000256" key="5">
    <source>
        <dbReference type="ARBA" id="ARBA00022912"/>
    </source>
</evidence>
<reference evidence="11" key="1">
    <citation type="submission" date="2022-11" db="UniProtKB">
        <authorList>
            <consortium name="WormBaseParasite"/>
        </authorList>
    </citation>
    <scope>IDENTIFICATION</scope>
</reference>
<keyword evidence="4 8" id="KW-0378">Hydrolase</keyword>
<organism evidence="10 11">
    <name type="scientific">Meloidogyne floridensis</name>
    <dbReference type="NCBI Taxonomy" id="298350"/>
    <lineage>
        <taxon>Eukaryota</taxon>
        <taxon>Metazoa</taxon>
        <taxon>Ecdysozoa</taxon>
        <taxon>Nematoda</taxon>
        <taxon>Chromadorea</taxon>
        <taxon>Rhabditida</taxon>
        <taxon>Tylenchina</taxon>
        <taxon>Tylenchomorpha</taxon>
        <taxon>Tylenchoidea</taxon>
        <taxon>Meloidogynidae</taxon>
        <taxon>Meloidogyninae</taxon>
        <taxon>Meloidogyne</taxon>
    </lineage>
</organism>
<dbReference type="PANTHER" id="PTHR42854">
    <property type="entry name" value="EUKARYOTIC TRANSLATION INITIATION FACTOR 2 SUBUNIT 3 FAMILY MEMBER"/>
    <property type="match status" value="1"/>
</dbReference>
<dbReference type="PANTHER" id="PTHR42854:SF3">
    <property type="entry name" value="EUKARYOTIC TRANSLATION INITIATION FACTOR 2 SUBUNIT 3-RELATED"/>
    <property type="match status" value="1"/>
</dbReference>
<dbReference type="GO" id="GO:0004721">
    <property type="term" value="F:phosphoprotein phosphatase activity"/>
    <property type="evidence" value="ECO:0007669"/>
    <property type="project" value="UniProtKB-KW"/>
</dbReference>
<dbReference type="GO" id="GO:0005850">
    <property type="term" value="C:eukaryotic translation initiation factor 2 complex"/>
    <property type="evidence" value="ECO:0007669"/>
    <property type="project" value="TreeGrafter"/>
</dbReference>
<dbReference type="InterPro" id="IPR050543">
    <property type="entry name" value="eIF2G"/>
</dbReference>
<dbReference type="GO" id="GO:0046872">
    <property type="term" value="F:metal ion binding"/>
    <property type="evidence" value="ECO:0007669"/>
    <property type="project" value="UniProtKB-KW"/>
</dbReference>
<dbReference type="Gene3D" id="3.60.40.10">
    <property type="entry name" value="PPM-type phosphatase domain"/>
    <property type="match status" value="1"/>
</dbReference>
<dbReference type="SUPFAM" id="SSF52540">
    <property type="entry name" value="P-loop containing nucleoside triphosphate hydrolases"/>
    <property type="match status" value="1"/>
</dbReference>
<dbReference type="WBParaSite" id="scf7180000418276.g2248">
    <property type="protein sequence ID" value="scf7180000418276.g2248"/>
    <property type="gene ID" value="scf7180000418276.g2248"/>
</dbReference>
<dbReference type="FunFam" id="2.40.30.10:FF:000075">
    <property type="entry name" value="Translation initiation factor 2 subunit gamma"/>
    <property type="match status" value="1"/>
</dbReference>
<keyword evidence="10" id="KW-1185">Reference proteome</keyword>
<protein>
    <submittedName>
        <fullName evidence="11">PPM-type phosphatase domain-containing protein</fullName>
    </submittedName>
</protein>
<dbReference type="Pfam" id="PF00481">
    <property type="entry name" value="PP2C"/>
    <property type="match status" value="1"/>
</dbReference>
<evidence type="ECO:0000256" key="8">
    <source>
        <dbReference type="RuleBase" id="RU003465"/>
    </source>
</evidence>
<dbReference type="GO" id="GO:0005525">
    <property type="term" value="F:GTP binding"/>
    <property type="evidence" value="ECO:0007669"/>
    <property type="project" value="UniProtKB-KW"/>
</dbReference>
<keyword evidence="6" id="KW-0648">Protein biosynthesis</keyword>
<evidence type="ECO:0000256" key="6">
    <source>
        <dbReference type="ARBA" id="ARBA00022917"/>
    </source>
</evidence>
<dbReference type="CDD" id="cd03688">
    <property type="entry name" value="eIF2_gamma_II"/>
    <property type="match status" value="1"/>
</dbReference>
<dbReference type="FunFam" id="2.40.30.10:FF:000009">
    <property type="entry name" value="Eukaryotic translation initiation factor 2 subunit gamma"/>
    <property type="match status" value="1"/>
</dbReference>
<dbReference type="InterPro" id="IPR000222">
    <property type="entry name" value="PP2C_BS"/>
</dbReference>